<organism evidence="2 3">
    <name type="scientific">Alicyclobacillus sacchari</name>
    <dbReference type="NCBI Taxonomy" id="392010"/>
    <lineage>
        <taxon>Bacteria</taxon>
        <taxon>Bacillati</taxon>
        <taxon>Bacillota</taxon>
        <taxon>Bacilli</taxon>
        <taxon>Bacillales</taxon>
        <taxon>Alicyclobacillaceae</taxon>
        <taxon>Alicyclobacillus</taxon>
    </lineage>
</organism>
<evidence type="ECO:0000313" key="2">
    <source>
        <dbReference type="EMBL" id="TDY43041.1"/>
    </source>
</evidence>
<sequence length="539" mass="57738">MKKATMIAASTVAALTLGTVTGTAFASTNTSAVIKPSPVTSNAAVDLRVSLDNLLAQHAVLAIEAMEKGYANAPDYNAVVAALDQNTQGLTQAIASVYGTSAGAEFNKMWSAHIGFFVDYVEATAKGDAALQQQALNNLEQYKTQFAHFLASANPNLSASALAEGLQEHVNELLTAFTDYVNKDYNAAAEEMVTAYNHMFMVGDALSAAIVKQFPQKFGEMATDTAAANLRVTLDQLLALHADLANLAMEEGYTGSPDFDAIANVLNQNTTDLANAIASVYGAQAGAKFNQMWSAHIGFFVDYVHAVVQGDSAAKQQALDNLAEYKTQFAQFLASANPNLDATQLADGLQAHVNELLGTFNDYVNKDYTDSESMFQESYNHMFMTGDGLAAAIVKQFPTKFESAGDTWTWSALSLEVNQMASSMPLGVWGINPSTGQSELCVPIWYVMQVLRHIGVQSHWNGHTWALTTSAKTNWNSSFAGGNVALSVNGHTVGMANDVVLTDPYSHKPTAFMTMSDVAKVLQDLGVSFQWAGSTLDIM</sequence>
<keyword evidence="1" id="KW-0732">Signal</keyword>
<feature type="signal peptide" evidence="1">
    <location>
        <begin position="1"/>
        <end position="26"/>
    </location>
</feature>
<evidence type="ECO:0000256" key="1">
    <source>
        <dbReference type="SAM" id="SignalP"/>
    </source>
</evidence>
<reference evidence="2 3" key="1">
    <citation type="submission" date="2019-03" db="EMBL/GenBank/DDBJ databases">
        <title>Genomic Encyclopedia of Type Strains, Phase IV (KMG-IV): sequencing the most valuable type-strain genomes for metagenomic binning, comparative biology and taxonomic classification.</title>
        <authorList>
            <person name="Goeker M."/>
        </authorList>
    </citation>
    <scope>NUCLEOTIDE SEQUENCE [LARGE SCALE GENOMIC DNA]</scope>
    <source>
        <strain evidence="2 3">DSM 17974</strain>
    </source>
</reference>
<dbReference type="RefSeq" id="WP_134160466.1">
    <property type="nucleotide sequence ID" value="NZ_BSUS01000001.1"/>
</dbReference>
<protein>
    <recommendedName>
        <fullName evidence="4">Copper amine oxidase-like protein</fullName>
    </recommendedName>
</protein>
<keyword evidence="3" id="KW-1185">Reference proteome</keyword>
<name>A0A4R8LKI9_9BACL</name>
<dbReference type="Proteomes" id="UP000294581">
    <property type="component" value="Unassembled WGS sequence"/>
</dbReference>
<proteinExistence type="predicted"/>
<gene>
    <name evidence="2" type="ORF">C7445_11223</name>
</gene>
<dbReference type="EMBL" id="SORF01000012">
    <property type="protein sequence ID" value="TDY43041.1"/>
    <property type="molecule type" value="Genomic_DNA"/>
</dbReference>
<feature type="chain" id="PRO_5020743445" description="Copper amine oxidase-like protein" evidence="1">
    <location>
        <begin position="27"/>
        <end position="539"/>
    </location>
</feature>
<evidence type="ECO:0008006" key="4">
    <source>
        <dbReference type="Google" id="ProtNLM"/>
    </source>
</evidence>
<evidence type="ECO:0000313" key="3">
    <source>
        <dbReference type="Proteomes" id="UP000294581"/>
    </source>
</evidence>
<dbReference type="AlphaFoldDB" id="A0A4R8LKI9"/>
<dbReference type="OrthoDB" id="2657432at2"/>
<accession>A0A4R8LKI9</accession>
<comment type="caution">
    <text evidence="2">The sequence shown here is derived from an EMBL/GenBank/DDBJ whole genome shotgun (WGS) entry which is preliminary data.</text>
</comment>